<evidence type="ECO:0000259" key="2">
    <source>
        <dbReference type="Pfam" id="PF24847"/>
    </source>
</evidence>
<feature type="region of interest" description="Disordered" evidence="1">
    <location>
        <begin position="67"/>
        <end position="94"/>
    </location>
</feature>
<evidence type="ECO:0000313" key="3">
    <source>
        <dbReference type="EMBL" id="PRQ59271.1"/>
    </source>
</evidence>
<protein>
    <recommendedName>
        <fullName evidence="2">DUF7722 domain-containing protein</fullName>
    </recommendedName>
</protein>
<dbReference type="EMBL" id="PDCK01000039">
    <property type="protein sequence ID" value="PRQ59271.1"/>
    <property type="molecule type" value="Genomic_DNA"/>
</dbReference>
<feature type="domain" description="DUF7722" evidence="2">
    <location>
        <begin position="17"/>
        <end position="62"/>
    </location>
</feature>
<name>A0A2P6SKS4_ROSCH</name>
<reference evidence="3 4" key="1">
    <citation type="journal article" date="2018" name="Nat. Genet.">
        <title>The Rosa genome provides new insights in the design of modern roses.</title>
        <authorList>
            <person name="Bendahmane M."/>
        </authorList>
    </citation>
    <scope>NUCLEOTIDE SEQUENCE [LARGE SCALE GENOMIC DNA]</scope>
    <source>
        <strain evidence="4">cv. Old Blush</strain>
    </source>
</reference>
<evidence type="ECO:0000256" key="1">
    <source>
        <dbReference type="SAM" id="MobiDB-lite"/>
    </source>
</evidence>
<keyword evidence="4" id="KW-1185">Reference proteome</keyword>
<sequence length="94" mass="11160">MESRKMNASNFQMPLHYPRYSRKDYEDMPEWKLDHLLGQYGLSAHGDLAYKRDFAMGAFLWPDHHRHEPNPCNNSYQNNTIKDVSSSLRDKKVM</sequence>
<dbReference type="InterPro" id="IPR056139">
    <property type="entry name" value="DUF7722"/>
</dbReference>
<evidence type="ECO:0000313" key="4">
    <source>
        <dbReference type="Proteomes" id="UP000238479"/>
    </source>
</evidence>
<proteinExistence type="predicted"/>
<dbReference type="Gramene" id="PRQ59271">
    <property type="protein sequence ID" value="PRQ59271"/>
    <property type="gene ID" value="RchiOBHm_Chr1g0368351"/>
</dbReference>
<dbReference type="STRING" id="74649.A0A2P6SKS4"/>
<gene>
    <name evidence="3" type="ORF">RchiOBHm_Chr1g0368351</name>
</gene>
<comment type="caution">
    <text evidence="3">The sequence shown here is derived from an EMBL/GenBank/DDBJ whole genome shotgun (WGS) entry which is preliminary data.</text>
</comment>
<dbReference type="PANTHER" id="PTHR33513">
    <property type="entry name" value="OS06G0523300 PROTEIN"/>
    <property type="match status" value="1"/>
</dbReference>
<dbReference type="AlphaFoldDB" id="A0A2P6SKS4"/>
<dbReference type="Pfam" id="PF24847">
    <property type="entry name" value="DUF7722"/>
    <property type="match status" value="1"/>
</dbReference>
<feature type="compositionally biased region" description="Polar residues" evidence="1">
    <location>
        <begin position="71"/>
        <end position="87"/>
    </location>
</feature>
<accession>A0A2P6SKS4</accession>
<dbReference type="Proteomes" id="UP000238479">
    <property type="component" value="Chromosome 1"/>
</dbReference>
<dbReference type="PANTHER" id="PTHR33513:SF45">
    <property type="entry name" value="CYTOPLASMIC TRNA 2-THIOLATION PROTEIN"/>
    <property type="match status" value="1"/>
</dbReference>
<organism evidence="3 4">
    <name type="scientific">Rosa chinensis</name>
    <name type="common">China rose</name>
    <dbReference type="NCBI Taxonomy" id="74649"/>
    <lineage>
        <taxon>Eukaryota</taxon>
        <taxon>Viridiplantae</taxon>
        <taxon>Streptophyta</taxon>
        <taxon>Embryophyta</taxon>
        <taxon>Tracheophyta</taxon>
        <taxon>Spermatophyta</taxon>
        <taxon>Magnoliopsida</taxon>
        <taxon>eudicotyledons</taxon>
        <taxon>Gunneridae</taxon>
        <taxon>Pentapetalae</taxon>
        <taxon>rosids</taxon>
        <taxon>fabids</taxon>
        <taxon>Rosales</taxon>
        <taxon>Rosaceae</taxon>
        <taxon>Rosoideae</taxon>
        <taxon>Rosoideae incertae sedis</taxon>
        <taxon>Rosa</taxon>
    </lineage>
</organism>